<dbReference type="RefSeq" id="WP_227260451.1">
    <property type="nucleotide sequence ID" value="NZ_BAAADU010000002.1"/>
</dbReference>
<keyword evidence="1" id="KW-1133">Transmembrane helix</keyword>
<sequence length="89" mass="9901">MVGLSDANTAEEAGDPNPVFQWVYLNQFKLKLVLVDVLLIALGFGIAKFFGNDLAQVVAAMLIWFGLLFGLTGLVLYAYIRFSAWRSDR</sequence>
<gene>
    <name evidence="2" type="ORF">GCM10009019_17510</name>
</gene>
<dbReference type="EMBL" id="BAAADU010000002">
    <property type="protein sequence ID" value="GAA0654417.1"/>
    <property type="molecule type" value="Genomic_DNA"/>
</dbReference>
<comment type="caution">
    <text evidence="2">The sequence shown here is derived from an EMBL/GenBank/DDBJ whole genome shotgun (WGS) entry which is preliminary data.</text>
</comment>
<protein>
    <submittedName>
        <fullName evidence="2">Uncharacterized protein</fullName>
    </submittedName>
</protein>
<name>A0AAV3T2R6_9EURY</name>
<feature type="transmembrane region" description="Helical" evidence="1">
    <location>
        <begin position="57"/>
        <end position="80"/>
    </location>
</feature>
<feature type="transmembrane region" description="Helical" evidence="1">
    <location>
        <begin position="32"/>
        <end position="51"/>
    </location>
</feature>
<proteinExistence type="predicted"/>
<reference evidence="2 3" key="1">
    <citation type="journal article" date="2019" name="Int. J. Syst. Evol. Microbiol.">
        <title>The Global Catalogue of Microorganisms (GCM) 10K type strain sequencing project: providing services to taxonomists for standard genome sequencing and annotation.</title>
        <authorList>
            <consortium name="The Broad Institute Genomics Platform"/>
            <consortium name="The Broad Institute Genome Sequencing Center for Infectious Disease"/>
            <person name="Wu L."/>
            <person name="Ma J."/>
        </authorList>
    </citation>
    <scope>NUCLEOTIDE SEQUENCE [LARGE SCALE GENOMIC DNA]</scope>
    <source>
        <strain evidence="2 3">JCM 16327</strain>
    </source>
</reference>
<evidence type="ECO:0000313" key="2">
    <source>
        <dbReference type="EMBL" id="GAA0654417.1"/>
    </source>
</evidence>
<evidence type="ECO:0000313" key="3">
    <source>
        <dbReference type="Proteomes" id="UP001500194"/>
    </source>
</evidence>
<keyword evidence="1" id="KW-0812">Transmembrane</keyword>
<dbReference type="GeneID" id="68573571"/>
<dbReference type="AlphaFoldDB" id="A0AAV3T2R6"/>
<dbReference type="Proteomes" id="UP001500194">
    <property type="component" value="Unassembled WGS sequence"/>
</dbReference>
<keyword evidence="1" id="KW-0472">Membrane</keyword>
<keyword evidence="3" id="KW-1185">Reference proteome</keyword>
<accession>A0AAV3T2R6</accession>
<organism evidence="2 3">
    <name type="scientific">Salarchaeum japonicum</name>
    <dbReference type="NCBI Taxonomy" id="555573"/>
    <lineage>
        <taxon>Archaea</taxon>
        <taxon>Methanobacteriati</taxon>
        <taxon>Methanobacteriota</taxon>
        <taxon>Stenosarchaea group</taxon>
        <taxon>Halobacteria</taxon>
        <taxon>Halobacteriales</taxon>
        <taxon>Halobacteriaceae</taxon>
    </lineage>
</organism>
<evidence type="ECO:0000256" key="1">
    <source>
        <dbReference type="SAM" id="Phobius"/>
    </source>
</evidence>